<dbReference type="PANTHER" id="PTHR30461">
    <property type="entry name" value="DNA-INVERTASE FROM LAMBDOID PROPHAGE"/>
    <property type="match status" value="1"/>
</dbReference>
<dbReference type="InterPro" id="IPR050639">
    <property type="entry name" value="SSR_resolvase"/>
</dbReference>
<gene>
    <name evidence="4" type="ORF">GKE73_10935</name>
</gene>
<feature type="domain" description="Resolvase/invertase-type recombinase catalytic" evidence="3">
    <location>
        <begin position="8"/>
        <end position="153"/>
    </location>
</feature>
<proteinExistence type="inferred from homology"/>
<comment type="similarity">
    <text evidence="1">Belongs to the site-specific recombinase resolvase family.</text>
</comment>
<dbReference type="Pfam" id="PF00239">
    <property type="entry name" value="Resolvase"/>
    <property type="match status" value="1"/>
</dbReference>
<dbReference type="GO" id="GO:0000150">
    <property type="term" value="F:DNA strand exchange activity"/>
    <property type="evidence" value="ECO:0007669"/>
    <property type="project" value="InterPro"/>
</dbReference>
<evidence type="ECO:0000313" key="5">
    <source>
        <dbReference type="Proteomes" id="UP000446658"/>
    </source>
</evidence>
<reference evidence="4 5" key="1">
    <citation type="submission" date="2019-11" db="EMBL/GenBank/DDBJ databases">
        <title>Draft genome sequence of Paludibacterium sp. dN18-1.</title>
        <authorList>
            <person name="Im W.-T."/>
        </authorList>
    </citation>
    <scope>NUCLEOTIDE SEQUENCE [LARGE SCALE GENOMIC DNA]</scope>
    <source>
        <strain evidence="5">dN 18-1</strain>
    </source>
</reference>
<evidence type="ECO:0000256" key="1">
    <source>
        <dbReference type="ARBA" id="ARBA00009913"/>
    </source>
</evidence>
<dbReference type="EMBL" id="WLYX01000001">
    <property type="protein sequence ID" value="MTD33431.1"/>
    <property type="molecule type" value="Genomic_DNA"/>
</dbReference>
<keyword evidence="5" id="KW-1185">Reference proteome</keyword>
<dbReference type="Gene3D" id="3.40.50.1390">
    <property type="entry name" value="Resolvase, N-terminal catalytic domain"/>
    <property type="match status" value="1"/>
</dbReference>
<organism evidence="4 5">
    <name type="scientific">Paludibacterium denitrificans</name>
    <dbReference type="NCBI Taxonomy" id="2675226"/>
    <lineage>
        <taxon>Bacteria</taxon>
        <taxon>Pseudomonadati</taxon>
        <taxon>Pseudomonadota</taxon>
        <taxon>Betaproteobacteria</taxon>
        <taxon>Neisseriales</taxon>
        <taxon>Chromobacteriaceae</taxon>
        <taxon>Paludibacterium</taxon>
    </lineage>
</organism>
<feature type="region of interest" description="Disordered" evidence="2">
    <location>
        <begin position="1"/>
        <end position="26"/>
    </location>
</feature>
<dbReference type="CDD" id="cd03768">
    <property type="entry name" value="SR_ResInv"/>
    <property type="match status" value="1"/>
</dbReference>
<dbReference type="RefSeq" id="WP_230370359.1">
    <property type="nucleotide sequence ID" value="NZ_WLYX01000001.1"/>
</dbReference>
<dbReference type="SUPFAM" id="SSF53041">
    <property type="entry name" value="Resolvase-like"/>
    <property type="match status" value="1"/>
</dbReference>
<dbReference type="InterPro" id="IPR036162">
    <property type="entry name" value="Resolvase-like_N_sf"/>
</dbReference>
<dbReference type="SMART" id="SM00857">
    <property type="entry name" value="Resolvase"/>
    <property type="match status" value="1"/>
</dbReference>
<dbReference type="AlphaFoldDB" id="A0A844GDU0"/>
<dbReference type="InterPro" id="IPR006119">
    <property type="entry name" value="Resolv_N"/>
</dbReference>
<protein>
    <submittedName>
        <fullName evidence="4">Recombinase family protein</fullName>
    </submittedName>
</protein>
<name>A0A844GDU0_9NEIS</name>
<evidence type="ECO:0000313" key="4">
    <source>
        <dbReference type="EMBL" id="MTD33431.1"/>
    </source>
</evidence>
<comment type="caution">
    <text evidence="4">The sequence shown here is derived from an EMBL/GenBank/DDBJ whole genome shotgun (WGS) entry which is preliminary data.</text>
</comment>
<sequence length="201" mass="22314">MTSHTSSHSIYYGRVSTSEQNSSQQRAEAEALGCNDCFFDEGVSGYHVAPADRPEWLKVMAALRRGDTLYVRWLDRISRRYDELHNTMQVLMQRGVTVRCTMNGMVFDGATDDPIAKATRDAVLAFMAAQGEVDYVNRKEMQRRGIQLAKEEGRYTGRPKSVDDAAVAAWKAETGATIKATAEHFGIGESSVKRALKASRA</sequence>
<dbReference type="PANTHER" id="PTHR30461:SF26">
    <property type="entry name" value="RESOLVASE HOMOLOG YNEB"/>
    <property type="match status" value="1"/>
</dbReference>
<dbReference type="Proteomes" id="UP000446658">
    <property type="component" value="Unassembled WGS sequence"/>
</dbReference>
<evidence type="ECO:0000256" key="2">
    <source>
        <dbReference type="SAM" id="MobiDB-lite"/>
    </source>
</evidence>
<dbReference type="GO" id="GO:0003677">
    <property type="term" value="F:DNA binding"/>
    <property type="evidence" value="ECO:0007669"/>
    <property type="project" value="InterPro"/>
</dbReference>
<dbReference type="PROSITE" id="PS51736">
    <property type="entry name" value="RECOMBINASES_3"/>
    <property type="match status" value="1"/>
</dbReference>
<evidence type="ECO:0000259" key="3">
    <source>
        <dbReference type="PROSITE" id="PS51736"/>
    </source>
</evidence>
<accession>A0A844GDU0</accession>